<name>X0SCX1_9ZZZZ</name>
<proteinExistence type="predicted"/>
<dbReference type="SMART" id="SM01325">
    <property type="entry name" value="DUF3160"/>
    <property type="match status" value="1"/>
</dbReference>
<organism evidence="1">
    <name type="scientific">marine sediment metagenome</name>
    <dbReference type="NCBI Taxonomy" id="412755"/>
    <lineage>
        <taxon>unclassified sequences</taxon>
        <taxon>metagenomes</taxon>
        <taxon>ecological metagenomes</taxon>
    </lineage>
</organism>
<reference evidence="1" key="1">
    <citation type="journal article" date="2014" name="Front. Microbiol.">
        <title>High frequency of phylogenetically diverse reductive dehalogenase-homologous genes in deep subseafloor sedimentary metagenomes.</title>
        <authorList>
            <person name="Kawai M."/>
            <person name="Futagami T."/>
            <person name="Toyoda A."/>
            <person name="Takaki Y."/>
            <person name="Nishi S."/>
            <person name="Hori S."/>
            <person name="Arai W."/>
            <person name="Tsubouchi T."/>
            <person name="Morono Y."/>
            <person name="Uchiyama I."/>
            <person name="Ito T."/>
            <person name="Fujiyama A."/>
            <person name="Inagaki F."/>
            <person name="Takami H."/>
        </authorList>
    </citation>
    <scope>NUCLEOTIDE SEQUENCE</scope>
    <source>
        <strain evidence="1">Expedition CK06-06</strain>
    </source>
</reference>
<dbReference type="EMBL" id="BARS01002798">
    <property type="protein sequence ID" value="GAF72961.1"/>
    <property type="molecule type" value="Genomic_DNA"/>
</dbReference>
<comment type="caution">
    <text evidence="1">The sequence shown here is derived from an EMBL/GenBank/DDBJ whole genome shotgun (WGS) entry which is preliminary data.</text>
</comment>
<feature type="non-terminal residue" evidence="1">
    <location>
        <position position="490"/>
    </location>
</feature>
<dbReference type="AlphaFoldDB" id="X0SCX1"/>
<protein>
    <recommendedName>
        <fullName evidence="2">DUF3160 domain-containing protein</fullName>
    </recommendedName>
</protein>
<evidence type="ECO:0008006" key="2">
    <source>
        <dbReference type="Google" id="ProtNLM"/>
    </source>
</evidence>
<evidence type="ECO:0000313" key="1">
    <source>
        <dbReference type="EMBL" id="GAF72961.1"/>
    </source>
</evidence>
<dbReference type="InterPro" id="IPR022601">
    <property type="entry name" value="DUF3160"/>
</dbReference>
<gene>
    <name evidence="1" type="ORF">S01H1_05365</name>
</gene>
<dbReference type="Pfam" id="PF11369">
    <property type="entry name" value="DUF3160"/>
    <property type="match status" value="1"/>
</dbReference>
<sequence length="490" mass="55579">MWYGRMAFLLKGSENWGPAGEALVSVQDARIQTLQAFLLATSLKNVYLNERTGLEIWDRLYTVTAFYVGLADDLTPYDYLWALDQVFGSNLVLSELTNANNLFALKTELALLPSPKIYGGTGNILLDGPIISESLNEMLDKTKGMRMMGQRFVPDSYMFQHLVFPEVGTYLGDSNRRPFTVGSDGMGGFCRAYVRGLDLMALLGSREALKILIDQGDTDYWNFWQRFGELKDEFDALSKTDWNRNLYWSWLYTLKSLLSGLPEGYPNFVRTEVWQRHHLNTVLASWTQLRHDTILYGEQVSVVVGVIGPPAPPPGYVEPIPVFWGRLLSLTRMTSRGLDDLNLLTPVARQRFTELEELLQQILEIIAKQLTNEQLSSEDREFIKALPMTLDSIITGAEDIALKTTLVADVLTNPLEEQVVEEAVSKVDLIVVACPMPDGKAFLAVGPVLSYYEFKHPMSDRLTDESWRQMLDSPNKPERPKWYAPLMRHD</sequence>
<accession>X0SCX1</accession>